<evidence type="ECO:0000313" key="2">
    <source>
        <dbReference type="Proteomes" id="UP000765509"/>
    </source>
</evidence>
<comment type="caution">
    <text evidence="1">The sequence shown here is derived from an EMBL/GenBank/DDBJ whole genome shotgun (WGS) entry which is preliminary data.</text>
</comment>
<gene>
    <name evidence="1" type="ORF">O181_023407</name>
</gene>
<dbReference type="AlphaFoldDB" id="A0A9Q3CJG7"/>
<reference evidence="1" key="1">
    <citation type="submission" date="2021-03" db="EMBL/GenBank/DDBJ databases">
        <title>Draft genome sequence of rust myrtle Austropuccinia psidii MF-1, a brazilian biotype.</title>
        <authorList>
            <person name="Quecine M.C."/>
            <person name="Pachon D.M.R."/>
            <person name="Bonatelli M.L."/>
            <person name="Correr F.H."/>
            <person name="Franceschini L.M."/>
            <person name="Leite T.F."/>
            <person name="Margarido G.R.A."/>
            <person name="Almeida C.A."/>
            <person name="Ferrarezi J.A."/>
            <person name="Labate C.A."/>
        </authorList>
    </citation>
    <scope>NUCLEOTIDE SEQUENCE</scope>
    <source>
        <strain evidence="1">MF-1</strain>
    </source>
</reference>
<dbReference type="Proteomes" id="UP000765509">
    <property type="component" value="Unassembled WGS sequence"/>
</dbReference>
<organism evidence="1 2">
    <name type="scientific">Austropuccinia psidii MF-1</name>
    <dbReference type="NCBI Taxonomy" id="1389203"/>
    <lineage>
        <taxon>Eukaryota</taxon>
        <taxon>Fungi</taxon>
        <taxon>Dikarya</taxon>
        <taxon>Basidiomycota</taxon>
        <taxon>Pucciniomycotina</taxon>
        <taxon>Pucciniomycetes</taxon>
        <taxon>Pucciniales</taxon>
        <taxon>Sphaerophragmiaceae</taxon>
        <taxon>Austropuccinia</taxon>
    </lineage>
</organism>
<proteinExistence type="predicted"/>
<protein>
    <submittedName>
        <fullName evidence="1">Uncharacterized protein</fullName>
    </submittedName>
</protein>
<dbReference type="EMBL" id="AVOT02007342">
    <property type="protein sequence ID" value="MBW0483692.1"/>
    <property type="molecule type" value="Genomic_DNA"/>
</dbReference>
<keyword evidence="2" id="KW-1185">Reference proteome</keyword>
<name>A0A9Q3CJG7_9BASI</name>
<sequence length="93" mass="10425">MYSGMPLYACPVSLVLSRIPMHHMQILTPFQDPNASHAKPCAANTYAREAFQQCQKFFTPVQAPNVSHTKSLGLYRFPTIQIIPYAGEASRQL</sequence>
<accession>A0A9Q3CJG7</accession>
<evidence type="ECO:0000313" key="1">
    <source>
        <dbReference type="EMBL" id="MBW0483692.1"/>
    </source>
</evidence>